<dbReference type="EC" id="1.3.-.-" evidence="9"/>
<dbReference type="NCBIfam" id="NF005574">
    <property type="entry name" value="PRK07259.1"/>
    <property type="match status" value="1"/>
</dbReference>
<dbReference type="GO" id="GO:0006207">
    <property type="term" value="P:'de novo' pyrimidine nucleobase biosynthetic process"/>
    <property type="evidence" value="ECO:0007669"/>
    <property type="project" value="TreeGrafter"/>
</dbReference>
<dbReference type="InterPro" id="IPR024920">
    <property type="entry name" value="Dihydroorotate_DH_1"/>
</dbReference>
<evidence type="ECO:0000256" key="6">
    <source>
        <dbReference type="ARBA" id="ARBA00022643"/>
    </source>
</evidence>
<feature type="binding site" evidence="9">
    <location>
        <begin position="73"/>
        <end position="77"/>
    </location>
    <ligand>
        <name>substrate</name>
    </ligand>
</feature>
<dbReference type="PANTHER" id="PTHR48109">
    <property type="entry name" value="DIHYDROOROTATE DEHYDROGENASE (QUINONE), MITOCHONDRIAL-RELATED"/>
    <property type="match status" value="1"/>
</dbReference>
<feature type="binding site" evidence="9">
    <location>
        <position position="129"/>
    </location>
    <ligand>
        <name>substrate</name>
    </ligand>
</feature>
<comment type="subcellular location">
    <subcellularLocation>
        <location evidence="1 9">Cytoplasm</location>
    </subcellularLocation>
</comment>
<feature type="binding site" evidence="9">
    <location>
        <position position="167"/>
    </location>
    <ligand>
        <name>FMN</name>
        <dbReference type="ChEBI" id="CHEBI:58210"/>
    </ligand>
</feature>
<dbReference type="InterPro" id="IPR053488">
    <property type="entry name" value="DHODH_Type1"/>
</dbReference>
<dbReference type="NCBIfam" id="NF041011">
    <property type="entry name" value="dihydoor_dh_Arch"/>
    <property type="match status" value="1"/>
</dbReference>
<dbReference type="FunFam" id="3.20.20.70:FF:000027">
    <property type="entry name" value="Dihydropyrimidine dehydrogenase [NADP(+)]"/>
    <property type="match status" value="1"/>
</dbReference>
<accession>A0A2R7Y8L8</accession>
<evidence type="ECO:0000313" key="12">
    <source>
        <dbReference type="Proteomes" id="UP000244093"/>
    </source>
</evidence>
<feature type="binding site" evidence="9">
    <location>
        <position position="218"/>
    </location>
    <ligand>
        <name>FMN</name>
        <dbReference type="ChEBI" id="CHEBI:58210"/>
    </ligand>
</feature>
<feature type="binding site" evidence="9">
    <location>
        <begin position="193"/>
        <end position="194"/>
    </location>
    <ligand>
        <name>substrate</name>
    </ligand>
</feature>
<keyword evidence="4 9" id="KW-0963">Cytoplasm</keyword>
<evidence type="ECO:0000256" key="8">
    <source>
        <dbReference type="ARBA" id="ARBA00023002"/>
    </source>
</evidence>
<protein>
    <recommendedName>
        <fullName evidence="9">Dihydroorotate dehydrogenase</fullName>
        <shortName evidence="9">DHOD</shortName>
        <shortName evidence="9">DHODase</shortName>
        <shortName evidence="9">DHOdehase</shortName>
        <ecNumber evidence="9">1.3.-.-</ecNumber>
    </recommendedName>
</protein>
<dbReference type="PANTHER" id="PTHR48109:SF1">
    <property type="entry name" value="DIHYDROOROTATE DEHYDROGENASE (FUMARATE)"/>
    <property type="match status" value="1"/>
</dbReference>
<dbReference type="GO" id="GO:0004152">
    <property type="term" value="F:dihydroorotate dehydrogenase activity"/>
    <property type="evidence" value="ECO:0007669"/>
    <property type="project" value="UniProtKB-UniRule"/>
</dbReference>
<dbReference type="InterPro" id="IPR013785">
    <property type="entry name" value="Aldolase_TIM"/>
</dbReference>
<keyword evidence="7 9" id="KW-0665">Pyrimidine biosynthesis</keyword>
<dbReference type="InterPro" id="IPR049622">
    <property type="entry name" value="Dihydroorotate_DH_I"/>
</dbReference>
<keyword evidence="6 9" id="KW-0288">FMN</keyword>
<name>A0A2R7Y8L8_9CREN</name>
<evidence type="ECO:0000313" key="11">
    <source>
        <dbReference type="EMBL" id="PUA33875.1"/>
    </source>
</evidence>
<feature type="binding site" evidence="9">
    <location>
        <begin position="244"/>
        <end position="245"/>
    </location>
    <ligand>
        <name>FMN</name>
        <dbReference type="ChEBI" id="CHEBI:58210"/>
    </ligand>
</feature>
<comment type="function">
    <text evidence="9">Catalyzes the conversion of dihydroorotate to orotate.</text>
</comment>
<comment type="pathway">
    <text evidence="2 9">Pyrimidine metabolism; UMP biosynthesis via de novo pathway.</text>
</comment>
<evidence type="ECO:0000256" key="3">
    <source>
        <dbReference type="ARBA" id="ARBA00008008"/>
    </source>
</evidence>
<feature type="binding site" evidence="9">
    <location>
        <position position="192"/>
    </location>
    <ligand>
        <name>FMN</name>
        <dbReference type="ChEBI" id="CHEBI:58210"/>
    </ligand>
</feature>
<evidence type="ECO:0000256" key="1">
    <source>
        <dbReference type="ARBA" id="ARBA00004496"/>
    </source>
</evidence>
<evidence type="ECO:0000256" key="9">
    <source>
        <dbReference type="HAMAP-Rule" id="MF_00224"/>
    </source>
</evidence>
<dbReference type="EMBL" id="NBVN01000001">
    <property type="protein sequence ID" value="PUA33875.1"/>
    <property type="molecule type" value="Genomic_DNA"/>
</dbReference>
<evidence type="ECO:0000256" key="5">
    <source>
        <dbReference type="ARBA" id="ARBA00022630"/>
    </source>
</evidence>
<comment type="caution">
    <text evidence="11">The sequence shown here is derived from an EMBL/GenBank/DDBJ whole genome shotgun (WGS) entry which is preliminary data.</text>
</comment>
<feature type="binding site" evidence="9">
    <location>
        <position position="48"/>
    </location>
    <ligand>
        <name>substrate</name>
    </ligand>
</feature>
<comment type="caution">
    <text evidence="9">Lacks conserved residue(s) required for the propagation of feature annotation.</text>
</comment>
<sequence length="307" mass="32167">MSVGVDLTTYVAGLKLKHPVMNSSGILGSTPEHVERLFKYGVSAVVSKTMTKGFRVGHEPPIIIALEGEGLLNSVGLANPGISGIPPIVRKAKELNIPVIVSVGGSEVQEFIDVASVAEESGADAVELNLSCPHTKGYGIDIGSDPNNVYEVVKAVSSTIKIPVLAKLGLSDNVVKSAGKALEGGAKALTLINTVKSVAIDVFSCKPVFKNVYGGLSGTPIHPIAVRVVYDVYKELKPEIVGVGGVSDWKTAAEMILAGSSAVQIGTAFILKDSRKLVHDIVEGLKEWLIKLGLKNICEAIGLTHKA</sequence>
<evidence type="ECO:0000259" key="10">
    <source>
        <dbReference type="Pfam" id="PF01180"/>
    </source>
</evidence>
<gene>
    <name evidence="9" type="primary">pyrD</name>
    <name evidence="11" type="ORF">B7O98_00170</name>
</gene>
<dbReference type="NCBIfam" id="TIGR01037">
    <property type="entry name" value="pyrD_sub1_fam"/>
    <property type="match status" value="1"/>
</dbReference>
<keyword evidence="5 9" id="KW-0285">Flavoprotein</keyword>
<dbReference type="AlphaFoldDB" id="A0A2R7Y8L8"/>
<keyword evidence="8 9" id="KW-0560">Oxidoreductase</keyword>
<dbReference type="Proteomes" id="UP000244093">
    <property type="component" value="Unassembled WGS sequence"/>
</dbReference>
<dbReference type="InterPro" id="IPR012135">
    <property type="entry name" value="Dihydroorotate_DH_1_2"/>
</dbReference>
<dbReference type="UniPathway" id="UPA00070"/>
<feature type="binding site" evidence="9">
    <location>
        <begin position="48"/>
        <end position="49"/>
    </location>
    <ligand>
        <name>FMN</name>
        <dbReference type="ChEBI" id="CHEBI:58210"/>
    </ligand>
</feature>
<feature type="binding site" evidence="9">
    <location>
        <begin position="266"/>
        <end position="267"/>
    </location>
    <ligand>
        <name>FMN</name>
        <dbReference type="ChEBI" id="CHEBI:58210"/>
    </ligand>
</feature>
<dbReference type="GO" id="GO:0044205">
    <property type="term" value="P:'de novo' UMP biosynthetic process"/>
    <property type="evidence" value="ECO:0007669"/>
    <property type="project" value="UniProtKB-UniRule"/>
</dbReference>
<dbReference type="PIRSF" id="PIRSF000164">
    <property type="entry name" value="DHO_oxidase"/>
    <property type="match status" value="1"/>
</dbReference>
<evidence type="ECO:0000256" key="2">
    <source>
        <dbReference type="ARBA" id="ARBA00004725"/>
    </source>
</evidence>
<dbReference type="InterPro" id="IPR005720">
    <property type="entry name" value="Dihydroorotate_DH_cat"/>
</dbReference>
<organism evidence="11 12">
    <name type="scientific">Zestosphaera tikiterensis</name>
    <dbReference type="NCBI Taxonomy" id="1973259"/>
    <lineage>
        <taxon>Archaea</taxon>
        <taxon>Thermoproteota</taxon>
        <taxon>Thermoprotei</taxon>
        <taxon>Desulfurococcales</taxon>
        <taxon>Desulfurococcaceae</taxon>
        <taxon>Zestosphaera</taxon>
    </lineage>
</organism>
<dbReference type="Gene3D" id="3.20.20.70">
    <property type="entry name" value="Aldolase class I"/>
    <property type="match status" value="1"/>
</dbReference>
<feature type="binding site" evidence="9">
    <location>
        <position position="129"/>
    </location>
    <ligand>
        <name>FMN</name>
        <dbReference type="ChEBI" id="CHEBI:58210"/>
    </ligand>
</feature>
<dbReference type="GO" id="GO:0005737">
    <property type="term" value="C:cytoplasm"/>
    <property type="evidence" value="ECO:0007669"/>
    <property type="project" value="UniProtKB-SubCell"/>
</dbReference>
<evidence type="ECO:0000256" key="4">
    <source>
        <dbReference type="ARBA" id="ARBA00022490"/>
    </source>
</evidence>
<feature type="domain" description="Dihydroorotate dehydrogenase catalytic" evidence="10">
    <location>
        <begin position="7"/>
        <end position="289"/>
    </location>
</feature>
<comment type="catalytic activity">
    <reaction evidence="9">
        <text>(S)-dihydroorotate + A = orotate + AH2</text>
        <dbReference type="Rhea" id="RHEA:18073"/>
        <dbReference type="ChEBI" id="CHEBI:13193"/>
        <dbReference type="ChEBI" id="CHEBI:17499"/>
        <dbReference type="ChEBI" id="CHEBI:30839"/>
        <dbReference type="ChEBI" id="CHEBI:30864"/>
    </reaction>
</comment>
<feature type="active site" description="Nucleophile" evidence="9">
    <location>
        <position position="132"/>
    </location>
</feature>
<dbReference type="SUPFAM" id="SSF51395">
    <property type="entry name" value="FMN-linked oxidoreductases"/>
    <property type="match status" value="1"/>
</dbReference>
<reference evidence="11 12" key="1">
    <citation type="journal article" date="2018" name="Syst. Appl. Microbiol.">
        <title>A new symbiotic nanoarchaeote (Candidatus Nanoclepta minutus) and its host (Zestosphaera tikiterensis gen. nov., sp. nov.) from a New Zealand hot spring.</title>
        <authorList>
            <person name="St John E."/>
            <person name="Liu Y."/>
            <person name="Podar M."/>
            <person name="Stott M.B."/>
            <person name="Meneghin J."/>
            <person name="Chen Z."/>
            <person name="Lagutin K."/>
            <person name="Mitchell K."/>
            <person name="Reysenbach A.L."/>
        </authorList>
    </citation>
    <scope>NUCLEOTIDE SEQUENCE [LARGE SCALE GENOMIC DNA]</scope>
    <source>
        <strain evidence="11">NZ3</strain>
    </source>
</reference>
<comment type="cofactor">
    <cofactor evidence="9">
        <name>FMN</name>
        <dbReference type="ChEBI" id="CHEBI:58210"/>
    </cofactor>
    <text evidence="9">Binds 1 FMN per subunit.</text>
</comment>
<dbReference type="InterPro" id="IPR050074">
    <property type="entry name" value="DHO_dehydrogenase"/>
</dbReference>
<dbReference type="Pfam" id="PF01180">
    <property type="entry name" value="DHO_dh"/>
    <property type="match status" value="1"/>
</dbReference>
<dbReference type="HAMAP" id="MF_00224">
    <property type="entry name" value="DHO_dh_type1"/>
    <property type="match status" value="1"/>
</dbReference>
<comment type="similarity">
    <text evidence="3 9">Belongs to the dihydroorotate dehydrogenase family. Type 1 subfamily.</text>
</comment>
<feature type="binding site" evidence="9">
    <location>
        <position position="24"/>
    </location>
    <ligand>
        <name>FMN</name>
        <dbReference type="ChEBI" id="CHEBI:58210"/>
    </ligand>
</feature>
<proteinExistence type="inferred from homology"/>
<evidence type="ECO:0000256" key="7">
    <source>
        <dbReference type="ARBA" id="ARBA00022975"/>
    </source>
</evidence>